<dbReference type="CDD" id="cd13631">
    <property type="entry name" value="PBP2_Ct-PDT_like"/>
    <property type="match status" value="1"/>
</dbReference>
<dbReference type="InterPro" id="IPR008242">
    <property type="entry name" value="Chor_mutase/pphenate_deHydtase"/>
</dbReference>
<dbReference type="GO" id="GO:0009094">
    <property type="term" value="P:L-phenylalanine biosynthetic process"/>
    <property type="evidence" value="ECO:0007669"/>
    <property type="project" value="UniProtKB-KW"/>
</dbReference>
<sequence length="358" mass="39123">MAISNGMISLTLSPPLPSSNKPPPNSISTSINTIRVAFQGSPGAYSEFAAKTAIPSCTTLPCRSFSDAISSLSLNLADHAILPVESTMEGTALRNYDFLLRHPLFITQEINLFVHYCLLAIPGVLPTHLKTVISHPMALAHCHRSLTRLGLNRQPVEDTAGAVEMLLDNRLLDTAAIASPRAAQLYGLNVLAHGLQDESWNVTRFLILSKHPNNNNNNNIVDPLTPAAAAAGAAAANHDEQIVIRKTSIVIAHRGGCMLVILKVLKAFSSRNLNMTKLEVINHDEEEEGKSPVMILDVRLDGKKGSLRAFPHVLYVDFEGSMEDFRVREAIDEISKFSVFVRILGTYSADPNVYDLHY</sequence>
<evidence type="ECO:0000256" key="3">
    <source>
        <dbReference type="ARBA" id="ARBA00022605"/>
    </source>
</evidence>
<dbReference type="GO" id="GO:0004664">
    <property type="term" value="F:prephenate dehydratase activity"/>
    <property type="evidence" value="ECO:0007669"/>
    <property type="project" value="UniProtKB-EC"/>
</dbReference>
<dbReference type="GeneID" id="120271922"/>
<dbReference type="PANTHER" id="PTHR21022:SF17">
    <property type="entry name" value="OS10G0523700 PROTEIN"/>
    <property type="match status" value="1"/>
</dbReference>
<evidence type="ECO:0000256" key="4">
    <source>
        <dbReference type="ARBA" id="ARBA00023141"/>
    </source>
</evidence>
<comment type="pathway">
    <text evidence="1">Amino-acid biosynthesis; L-phenylalanine biosynthesis; phenylpyruvate from prephenate: step 1/1.</text>
</comment>
<dbReference type="SUPFAM" id="SSF55021">
    <property type="entry name" value="ACT-like"/>
    <property type="match status" value="1"/>
</dbReference>
<dbReference type="PROSITE" id="PS51171">
    <property type="entry name" value="PREPHENATE_DEHYDR_3"/>
    <property type="match status" value="1"/>
</dbReference>
<keyword evidence="8" id="KW-1185">Reference proteome</keyword>
<dbReference type="CDD" id="cd04905">
    <property type="entry name" value="ACT_CM-PDT"/>
    <property type="match status" value="1"/>
</dbReference>
<proteinExistence type="predicted"/>
<dbReference type="Proteomes" id="UP001515500">
    <property type="component" value="Chromosome 11"/>
</dbReference>
<dbReference type="FunFam" id="3.40.190.10:FF:000031">
    <property type="entry name" value="Arogenate dehydratase"/>
    <property type="match status" value="1"/>
</dbReference>
<keyword evidence="4" id="KW-0057">Aromatic amino acid biosynthesis</keyword>
<dbReference type="GO" id="GO:0009507">
    <property type="term" value="C:chloroplast"/>
    <property type="evidence" value="ECO:0007669"/>
    <property type="project" value="TreeGrafter"/>
</dbReference>
<dbReference type="InterPro" id="IPR001086">
    <property type="entry name" value="Preph_deHydtase"/>
</dbReference>
<dbReference type="Gene3D" id="3.40.190.10">
    <property type="entry name" value="Periplasmic binding protein-like II"/>
    <property type="match status" value="2"/>
</dbReference>
<dbReference type="RefSeq" id="XP_039134539.1">
    <property type="nucleotide sequence ID" value="XM_039278605.1"/>
</dbReference>
<dbReference type="EC" id="4.2.1.51" evidence="2"/>
<dbReference type="PROSITE" id="PS00857">
    <property type="entry name" value="PREPHENATE_DEHYDR_1"/>
    <property type="match status" value="1"/>
</dbReference>
<dbReference type="SUPFAM" id="SSF53850">
    <property type="entry name" value="Periplasmic binding protein-like II"/>
    <property type="match status" value="1"/>
</dbReference>
<evidence type="ECO:0000259" key="7">
    <source>
        <dbReference type="PROSITE" id="PS51171"/>
    </source>
</evidence>
<name>A0AB40C431_DIOCR</name>
<dbReference type="AlphaFoldDB" id="A0AB40C431"/>
<accession>A0AB40C431</accession>
<protein>
    <recommendedName>
        <fullName evidence="2">prephenate dehydratase</fullName>
        <ecNumber evidence="2">4.2.1.51</ecNumber>
    </recommendedName>
</protein>
<dbReference type="PANTHER" id="PTHR21022">
    <property type="entry name" value="PREPHENATE DEHYDRATASE P PROTEIN"/>
    <property type="match status" value="1"/>
</dbReference>
<keyword evidence="5" id="KW-0584">Phenylalanine biosynthesis</keyword>
<evidence type="ECO:0000256" key="2">
    <source>
        <dbReference type="ARBA" id="ARBA00013147"/>
    </source>
</evidence>
<dbReference type="Gene3D" id="3.30.70.260">
    <property type="match status" value="1"/>
</dbReference>
<dbReference type="InterPro" id="IPR018528">
    <property type="entry name" value="Preph_deHydtase_CS"/>
</dbReference>
<feature type="domain" description="Prephenate dehydratase" evidence="7">
    <location>
        <begin position="35"/>
        <end position="210"/>
    </location>
</feature>
<reference evidence="9" key="1">
    <citation type="submission" date="2025-08" db="UniProtKB">
        <authorList>
            <consortium name="RefSeq"/>
        </authorList>
    </citation>
    <scope>IDENTIFICATION</scope>
</reference>
<keyword evidence="6" id="KW-0456">Lyase</keyword>
<evidence type="ECO:0000256" key="1">
    <source>
        <dbReference type="ARBA" id="ARBA00004741"/>
    </source>
</evidence>
<evidence type="ECO:0000313" key="8">
    <source>
        <dbReference type="Proteomes" id="UP001515500"/>
    </source>
</evidence>
<dbReference type="Pfam" id="PF00800">
    <property type="entry name" value="PDT"/>
    <property type="match status" value="1"/>
</dbReference>
<evidence type="ECO:0000256" key="6">
    <source>
        <dbReference type="ARBA" id="ARBA00023239"/>
    </source>
</evidence>
<gene>
    <name evidence="9" type="primary">LOC120271922</name>
</gene>
<dbReference type="InterPro" id="IPR045865">
    <property type="entry name" value="ACT-like_dom_sf"/>
</dbReference>
<evidence type="ECO:0000256" key="5">
    <source>
        <dbReference type="ARBA" id="ARBA00023222"/>
    </source>
</evidence>
<keyword evidence="3" id="KW-0028">Amino-acid biosynthesis</keyword>
<dbReference type="PIRSF" id="PIRSF001500">
    <property type="entry name" value="Chor_mut_pdt_Ppr"/>
    <property type="match status" value="1"/>
</dbReference>
<evidence type="ECO:0000313" key="9">
    <source>
        <dbReference type="RefSeq" id="XP_039134539.1"/>
    </source>
</evidence>
<dbReference type="GO" id="GO:0047769">
    <property type="term" value="F:arogenate dehydratase activity"/>
    <property type="evidence" value="ECO:0007669"/>
    <property type="project" value="TreeGrafter"/>
</dbReference>
<organism evidence="8 9">
    <name type="scientific">Dioscorea cayennensis subsp. rotundata</name>
    <name type="common">White Guinea yam</name>
    <name type="synonym">Dioscorea rotundata</name>
    <dbReference type="NCBI Taxonomy" id="55577"/>
    <lineage>
        <taxon>Eukaryota</taxon>
        <taxon>Viridiplantae</taxon>
        <taxon>Streptophyta</taxon>
        <taxon>Embryophyta</taxon>
        <taxon>Tracheophyta</taxon>
        <taxon>Spermatophyta</taxon>
        <taxon>Magnoliopsida</taxon>
        <taxon>Liliopsida</taxon>
        <taxon>Dioscoreales</taxon>
        <taxon>Dioscoreaceae</taxon>
        <taxon>Dioscorea</taxon>
    </lineage>
</organism>